<dbReference type="InterPro" id="IPR013766">
    <property type="entry name" value="Thioredoxin_domain"/>
</dbReference>
<dbReference type="PANTHER" id="PTHR42852:SF13">
    <property type="entry name" value="PROTEIN DIPZ"/>
    <property type="match status" value="1"/>
</dbReference>
<protein>
    <submittedName>
        <fullName evidence="2">TlpA disulfide reductase family protein</fullName>
    </submittedName>
</protein>
<name>A0ABU2YI88_9FLAO</name>
<dbReference type="Gene3D" id="3.40.30.10">
    <property type="entry name" value="Glutaredoxin"/>
    <property type="match status" value="1"/>
</dbReference>
<reference evidence="2 3" key="1">
    <citation type="submission" date="2023-09" db="EMBL/GenBank/DDBJ databases">
        <authorList>
            <person name="Rey-Velasco X."/>
        </authorList>
    </citation>
    <scope>NUCLEOTIDE SEQUENCE [LARGE SCALE GENOMIC DNA]</scope>
    <source>
        <strain evidence="2 3">W332</strain>
    </source>
</reference>
<dbReference type="CDD" id="cd02966">
    <property type="entry name" value="TlpA_like_family"/>
    <property type="match status" value="1"/>
</dbReference>
<dbReference type="PANTHER" id="PTHR42852">
    <property type="entry name" value="THIOL:DISULFIDE INTERCHANGE PROTEIN DSBE"/>
    <property type="match status" value="1"/>
</dbReference>
<accession>A0ABU2YI88</accession>
<organism evidence="2 3">
    <name type="scientific">Microcosmobacter mediterraneus</name>
    <dbReference type="NCBI Taxonomy" id="3075607"/>
    <lineage>
        <taxon>Bacteria</taxon>
        <taxon>Pseudomonadati</taxon>
        <taxon>Bacteroidota</taxon>
        <taxon>Flavobacteriia</taxon>
        <taxon>Flavobacteriales</taxon>
        <taxon>Flavobacteriaceae</taxon>
        <taxon>Microcosmobacter</taxon>
    </lineage>
</organism>
<evidence type="ECO:0000313" key="3">
    <source>
        <dbReference type="Proteomes" id="UP001259492"/>
    </source>
</evidence>
<dbReference type="InterPro" id="IPR000866">
    <property type="entry name" value="AhpC/TSA"/>
</dbReference>
<gene>
    <name evidence="2" type="ORF">RM697_02530</name>
</gene>
<feature type="domain" description="Thioredoxin" evidence="1">
    <location>
        <begin position="27"/>
        <end position="162"/>
    </location>
</feature>
<dbReference type="EMBL" id="JAVRIA010000001">
    <property type="protein sequence ID" value="MDT0557507.1"/>
    <property type="molecule type" value="Genomic_DNA"/>
</dbReference>
<dbReference type="Proteomes" id="UP001259492">
    <property type="component" value="Unassembled WGS sequence"/>
</dbReference>
<dbReference type="RefSeq" id="WP_311426272.1">
    <property type="nucleotide sequence ID" value="NZ_JAVRIA010000001.1"/>
</dbReference>
<dbReference type="PROSITE" id="PS51352">
    <property type="entry name" value="THIOREDOXIN_2"/>
    <property type="match status" value="1"/>
</dbReference>
<evidence type="ECO:0000259" key="1">
    <source>
        <dbReference type="PROSITE" id="PS51352"/>
    </source>
</evidence>
<dbReference type="Pfam" id="PF00578">
    <property type="entry name" value="AhpC-TSA"/>
    <property type="match status" value="1"/>
</dbReference>
<proteinExistence type="predicted"/>
<dbReference type="InterPro" id="IPR036249">
    <property type="entry name" value="Thioredoxin-like_sf"/>
</dbReference>
<sequence length="162" mass="18743">MKYVFTLVIGLITMMSFAQKKQLWAKSFLGEEAPKLIVEQWLTEAPKTEGKFVLIDFWATWCGPCKKAIPELNAYQKEFKDHLVVIGLSDETEATINKMKTPKMEYYSAIDTKERLERQYKVQGIPHCVIINPKGIVVWEGWPHLEGYELTAEVIKELIEAY</sequence>
<evidence type="ECO:0000313" key="2">
    <source>
        <dbReference type="EMBL" id="MDT0557507.1"/>
    </source>
</evidence>
<dbReference type="InterPro" id="IPR050553">
    <property type="entry name" value="Thioredoxin_ResA/DsbE_sf"/>
</dbReference>
<keyword evidence="3" id="KW-1185">Reference proteome</keyword>
<comment type="caution">
    <text evidence="2">The sequence shown here is derived from an EMBL/GenBank/DDBJ whole genome shotgun (WGS) entry which is preliminary data.</text>
</comment>
<dbReference type="SUPFAM" id="SSF52833">
    <property type="entry name" value="Thioredoxin-like"/>
    <property type="match status" value="1"/>
</dbReference>